<feature type="region of interest" description="Disordered" evidence="1">
    <location>
        <begin position="1"/>
        <end position="21"/>
    </location>
</feature>
<keyword evidence="2" id="KW-1185">Reference proteome</keyword>
<evidence type="ECO:0000256" key="1">
    <source>
        <dbReference type="SAM" id="MobiDB-lite"/>
    </source>
</evidence>
<evidence type="ECO:0000313" key="3">
    <source>
        <dbReference type="WBParaSite" id="Csp11.Scaffold630.g19816.t1"/>
    </source>
</evidence>
<proteinExistence type="predicted"/>
<organism evidence="2 3">
    <name type="scientific">Caenorhabditis tropicalis</name>
    <dbReference type="NCBI Taxonomy" id="1561998"/>
    <lineage>
        <taxon>Eukaryota</taxon>
        <taxon>Metazoa</taxon>
        <taxon>Ecdysozoa</taxon>
        <taxon>Nematoda</taxon>
        <taxon>Chromadorea</taxon>
        <taxon>Rhabditida</taxon>
        <taxon>Rhabditina</taxon>
        <taxon>Rhabditomorpha</taxon>
        <taxon>Rhabditoidea</taxon>
        <taxon>Rhabditidae</taxon>
        <taxon>Peloderinae</taxon>
        <taxon>Caenorhabditis</taxon>
    </lineage>
</organism>
<reference evidence="3" key="1">
    <citation type="submission" date="2016-11" db="UniProtKB">
        <authorList>
            <consortium name="WormBaseParasite"/>
        </authorList>
    </citation>
    <scope>IDENTIFICATION</scope>
</reference>
<dbReference type="Proteomes" id="UP000095282">
    <property type="component" value="Unplaced"/>
</dbReference>
<accession>A0A1I7UVP5</accession>
<sequence length="218" mass="25015">MKALIPQDKSPDSSPDDSQDCPPFLQIEIPAEFSNDCDDGPPLLIPVSLLESAPVIRTESTVVQNPQVFWEHEWDVLVQDAKWKKPIPRYLVEAVEELDVFVKGNNPRPKYTSLPRVDGFLKLFLLHFIDLPRDLQPKRGMRIEIVASRMMNQMGKVVDPRLIERIFETLKRQQARFSSENEILFEGLEEFNFNFVSMLPIHSLSAGCSFRKSLTSSE</sequence>
<name>A0A1I7UVP5_9PELO</name>
<protein>
    <submittedName>
        <fullName evidence="3">MRG domain-containing protein</fullName>
    </submittedName>
</protein>
<dbReference type="WBParaSite" id="Csp11.Scaffold630.g19816.t1">
    <property type="protein sequence ID" value="Csp11.Scaffold630.g19816.t1"/>
    <property type="gene ID" value="Csp11.Scaffold630.g19816"/>
</dbReference>
<evidence type="ECO:0000313" key="2">
    <source>
        <dbReference type="Proteomes" id="UP000095282"/>
    </source>
</evidence>
<dbReference type="AlphaFoldDB" id="A0A1I7UVP5"/>